<gene>
    <name evidence="1" type="ORF">TCIL3000_0_23190</name>
</gene>
<dbReference type="EMBL" id="CAEQ01002735">
    <property type="protein sequence ID" value="CCD17502.1"/>
    <property type="molecule type" value="Genomic_DNA"/>
</dbReference>
<evidence type="ECO:0000313" key="1">
    <source>
        <dbReference type="EMBL" id="CCD17502.1"/>
    </source>
</evidence>
<comment type="caution">
    <text evidence="1">The sequence shown here is derived from an EMBL/GenBank/DDBJ whole genome shotgun (WGS) entry which is preliminary data.</text>
</comment>
<protein>
    <submittedName>
        <fullName evidence="1">WGS project CAEQ00000000 data, annotated contig 919</fullName>
    </submittedName>
</protein>
<sequence length="181" mass="19479">MRRVPLYTEAEGRGASLLLGAFIGCFEECAEEWKLETPMMDSPSLSEGGGVQSDNVCNESDYVIRMTRLALRHLLYDGNGTRAKEVLETLIGHVCEHREAAAGFSHPLSSFCSSGVSPAQGCMGPGGDKDAYMLQVLHDLTEVDCALDGFEAPTGCPDVVFPCPLIHVVYYLPCAQCGQDG</sequence>
<evidence type="ECO:0000313" key="2">
    <source>
        <dbReference type="Proteomes" id="UP000000702"/>
    </source>
</evidence>
<dbReference type="PROSITE" id="PS51257">
    <property type="entry name" value="PROKAR_LIPOPROTEIN"/>
    <property type="match status" value="1"/>
</dbReference>
<proteinExistence type="predicted"/>
<name>F9WJJ7_TRYCI</name>
<keyword evidence="2" id="KW-1185">Reference proteome</keyword>
<dbReference type="Proteomes" id="UP000000702">
    <property type="component" value="Unassembled WGS sequence"/>
</dbReference>
<feature type="non-terminal residue" evidence="1">
    <location>
        <position position="181"/>
    </location>
</feature>
<reference evidence="1 2" key="2">
    <citation type="journal article" date="2012" name="Proc. Natl. Acad. Sci. U.S.A.">
        <title>Antigenic diversity is generated by distinct evolutionary mechanisms in African trypanosome species.</title>
        <authorList>
            <person name="Jackson A.P."/>
            <person name="Berry A."/>
            <person name="Aslett M."/>
            <person name="Allison H.C."/>
            <person name="Burton P."/>
            <person name="Vavrova-Anderson J."/>
            <person name="Brown R."/>
            <person name="Browne H."/>
            <person name="Corton N."/>
            <person name="Hauser H."/>
            <person name="Gamble J."/>
            <person name="Gilderthorp R."/>
            <person name="Marcello L."/>
            <person name="McQuillan J."/>
            <person name="Otto T.D."/>
            <person name="Quail M.A."/>
            <person name="Sanders M.J."/>
            <person name="van Tonder A."/>
            <person name="Ginger M.L."/>
            <person name="Field M.C."/>
            <person name="Barry J.D."/>
            <person name="Hertz-Fowler C."/>
            <person name="Berriman M."/>
        </authorList>
    </citation>
    <scope>NUCLEOTIDE SEQUENCE [LARGE SCALE GENOMIC DNA]</scope>
    <source>
        <strain evidence="1 2">IL3000</strain>
    </source>
</reference>
<organism evidence="1 2">
    <name type="scientific">Trypanosoma congolense (strain IL3000)</name>
    <dbReference type="NCBI Taxonomy" id="1068625"/>
    <lineage>
        <taxon>Eukaryota</taxon>
        <taxon>Discoba</taxon>
        <taxon>Euglenozoa</taxon>
        <taxon>Kinetoplastea</taxon>
        <taxon>Metakinetoplastina</taxon>
        <taxon>Trypanosomatida</taxon>
        <taxon>Trypanosomatidae</taxon>
        <taxon>Trypanosoma</taxon>
        <taxon>Nannomonas</taxon>
    </lineage>
</organism>
<reference evidence="2" key="1">
    <citation type="submission" date="2011-07" db="EMBL/GenBank/DDBJ databases">
        <title>Divergent evolution of antigenic variation in African trypanosomes.</title>
        <authorList>
            <person name="Jackson A.P."/>
            <person name="Berry A."/>
            <person name="Allison H.C."/>
            <person name="Burton P."/>
            <person name="Anderson J."/>
            <person name="Aslett M."/>
            <person name="Brown R."/>
            <person name="Corton N."/>
            <person name="Harris D."/>
            <person name="Hauser H."/>
            <person name="Gamble J."/>
            <person name="Gilderthorp R."/>
            <person name="McQuillan J."/>
            <person name="Quail M.A."/>
            <person name="Sanders M."/>
            <person name="Van Tonder A."/>
            <person name="Ginger M.L."/>
            <person name="Donelson J.E."/>
            <person name="Field M.C."/>
            <person name="Barry J.D."/>
            <person name="Berriman M."/>
            <person name="Hertz-Fowler C."/>
        </authorList>
    </citation>
    <scope>NUCLEOTIDE SEQUENCE [LARGE SCALE GENOMIC DNA]</scope>
    <source>
        <strain evidence="2">IL3000</strain>
    </source>
</reference>
<dbReference type="VEuPathDB" id="TriTrypDB:TcIL3000_0_23190"/>
<accession>F9WJJ7</accession>
<dbReference type="AlphaFoldDB" id="F9WJJ7"/>